<name>A0ABY4X876_9SPHN</name>
<dbReference type="PROSITE" id="PS50112">
    <property type="entry name" value="PAS"/>
    <property type="match status" value="2"/>
</dbReference>
<dbReference type="Gene3D" id="2.10.70.100">
    <property type="match status" value="1"/>
</dbReference>
<accession>A0ABY4X876</accession>
<dbReference type="NCBIfam" id="TIGR00229">
    <property type="entry name" value="sensory_box"/>
    <property type="match status" value="2"/>
</dbReference>
<dbReference type="SUPFAM" id="SSF55874">
    <property type="entry name" value="ATPase domain of HSP90 chaperone/DNA topoisomerase II/histidine kinase"/>
    <property type="match status" value="1"/>
</dbReference>
<evidence type="ECO:0000256" key="5">
    <source>
        <dbReference type="ARBA" id="ARBA00022777"/>
    </source>
</evidence>
<dbReference type="PROSITE" id="PS50110">
    <property type="entry name" value="RESPONSE_REGULATORY"/>
    <property type="match status" value="1"/>
</dbReference>
<dbReference type="EC" id="2.7.13.3" evidence="2"/>
<evidence type="ECO:0000313" key="12">
    <source>
        <dbReference type="EMBL" id="USI72876.1"/>
    </source>
</evidence>
<dbReference type="InterPro" id="IPR003018">
    <property type="entry name" value="GAF"/>
</dbReference>
<feature type="domain" description="PAS" evidence="10">
    <location>
        <begin position="649"/>
        <end position="720"/>
    </location>
</feature>
<dbReference type="RefSeq" id="WP_252166686.1">
    <property type="nucleotide sequence ID" value="NZ_CP084930.1"/>
</dbReference>
<keyword evidence="5" id="KW-0418">Kinase</keyword>
<dbReference type="PROSITE" id="PS50109">
    <property type="entry name" value="HIS_KIN"/>
    <property type="match status" value="1"/>
</dbReference>
<feature type="coiled-coil region" evidence="7">
    <location>
        <begin position="769"/>
        <end position="807"/>
    </location>
</feature>
<dbReference type="PANTHER" id="PTHR43065:SF42">
    <property type="entry name" value="TWO-COMPONENT SENSOR PPRA"/>
    <property type="match status" value="1"/>
</dbReference>
<dbReference type="InterPro" id="IPR004358">
    <property type="entry name" value="Sig_transdc_His_kin-like_C"/>
</dbReference>
<dbReference type="Gene3D" id="3.30.450.40">
    <property type="match status" value="3"/>
</dbReference>
<keyword evidence="4" id="KW-0808">Transferase</keyword>
<dbReference type="PROSITE" id="PS50113">
    <property type="entry name" value="PAC"/>
    <property type="match status" value="1"/>
</dbReference>
<feature type="domain" description="Histidine kinase" evidence="8">
    <location>
        <begin position="816"/>
        <end position="1036"/>
    </location>
</feature>
<comment type="catalytic activity">
    <reaction evidence="1">
        <text>ATP + protein L-histidine = ADP + protein N-phospho-L-histidine.</text>
        <dbReference type="EC" id="2.7.13.3"/>
    </reaction>
</comment>
<feature type="domain" description="PAC" evidence="11">
    <location>
        <begin position="725"/>
        <end position="778"/>
    </location>
</feature>
<dbReference type="SUPFAM" id="SSF55781">
    <property type="entry name" value="GAF domain-like"/>
    <property type="match status" value="3"/>
</dbReference>
<keyword evidence="7" id="KW-0175">Coiled coil</keyword>
<evidence type="ECO:0000313" key="13">
    <source>
        <dbReference type="Proteomes" id="UP001056937"/>
    </source>
</evidence>
<dbReference type="Gene3D" id="3.30.565.10">
    <property type="entry name" value="Histidine kinase-like ATPase, C-terminal domain"/>
    <property type="match status" value="1"/>
</dbReference>
<feature type="domain" description="Response regulatory" evidence="9">
    <location>
        <begin position="1057"/>
        <end position="1167"/>
    </location>
</feature>
<evidence type="ECO:0000259" key="11">
    <source>
        <dbReference type="PROSITE" id="PS50113"/>
    </source>
</evidence>
<evidence type="ECO:0000256" key="7">
    <source>
        <dbReference type="SAM" id="Coils"/>
    </source>
</evidence>
<dbReference type="Pfam" id="PF13185">
    <property type="entry name" value="GAF_2"/>
    <property type="match status" value="2"/>
</dbReference>
<feature type="modified residue" description="4-aspartylphosphate" evidence="6">
    <location>
        <position position="1107"/>
    </location>
</feature>
<evidence type="ECO:0000259" key="10">
    <source>
        <dbReference type="PROSITE" id="PS50112"/>
    </source>
</evidence>
<dbReference type="Pfam" id="PF08447">
    <property type="entry name" value="PAS_3"/>
    <property type="match status" value="1"/>
</dbReference>
<dbReference type="CDD" id="cd00130">
    <property type="entry name" value="PAS"/>
    <property type="match status" value="2"/>
</dbReference>
<dbReference type="Gene3D" id="3.30.450.20">
    <property type="entry name" value="PAS domain"/>
    <property type="match status" value="2"/>
</dbReference>
<dbReference type="Gene3D" id="3.40.50.2300">
    <property type="match status" value="1"/>
</dbReference>
<evidence type="ECO:0000259" key="9">
    <source>
        <dbReference type="PROSITE" id="PS50110"/>
    </source>
</evidence>
<dbReference type="Pfam" id="PF00072">
    <property type="entry name" value="Response_reg"/>
    <property type="match status" value="1"/>
</dbReference>
<gene>
    <name evidence="12" type="ORF">LHA26_16675</name>
</gene>
<evidence type="ECO:0000259" key="8">
    <source>
        <dbReference type="PROSITE" id="PS50109"/>
    </source>
</evidence>
<dbReference type="InterPro" id="IPR001789">
    <property type="entry name" value="Sig_transdc_resp-reg_receiver"/>
</dbReference>
<dbReference type="SMART" id="SM00448">
    <property type="entry name" value="REC"/>
    <property type="match status" value="1"/>
</dbReference>
<dbReference type="SUPFAM" id="SSF47384">
    <property type="entry name" value="Homodimeric domain of signal transducing histidine kinase"/>
    <property type="match status" value="1"/>
</dbReference>
<sequence length="1168" mass="126279">MAEENTTVLPAFGVDSRHGSSQVLLASERLAAARSIEDVVEMLRNTARAAVGAAGIAVILNQGGRCVYVAEDAVSPLWQGQHFPNEACISGWAMRHRQTVAISDVRLDTRIPQEAYAPTFVRSLIMVPIGSPDPIAALGAYWPEVVEHEVATIERMESLARLATIAIENARLTYARDRAASLGAAQNRILQAGVVEAPLAVSLEAIVREVEQLSTTGVLASILILDADGKRLRHGAAPSLPKAHNDAIDGLAIGPDVGSCGAAIFRNEPVFVANIATDVLWKDFRDLAVEYDLGACWSMPIRSSKGEVLGTFEMYHREPREPQPEDLEIVDFVLGTAGLVIERASAEQRLRRSEARYRQIVEGVEDFAIVTFDAEGMVTGWNSGAVRVVGYRTEDAIGRRGDFFYTAEDQAEGVFEREIGKARKEGRAVNERWHMRAQGSRFWGSGLLMPLALDHGGFVKIFRDRTTEHEAEAALHESEARLRFFETLDSRLMRARRAEDAMQAATEVLGLELGASRCAYADVHEDMDRFWIRSDFSAPGIASSVGAYSLDLFGPRAAAEMRAGQVLIVRNVRQELAPGEGREMFLSIGIDAIVCCPLIKDGRLAAMMAVHQDRPRDWTAAEIALVREVVERCWAHVERVGAEARLRESEERLRLAVEGADIGFWDVDIVNDILIWPARTKAMFGISPDVPVTMDDFYGGLHPDDLEATSAAFAAAADPTKRAIYDVDYRTIGKEDGIVRWIAAKGRGVFDEAGRCLRVAGTVVEITARKEAEEALRELNATLEARVAEAVADREAAQEALRQSQKMEAMGQLTGGVAHDFNNLLTPIVGALDLLQRKALGGEREQRLIAGAAQSAERAKTLVQRLLAFARRQPLQAVPVDVAGLVRDMGELIGSTTGPQINVVVEAPDGLPAATADPNQLEMAILNLAVNARDAMPEGGALRITASAELVASGHRSKLPAGQYICLSVADTGTGMDERTLARAVEPFFSTKGVGKGTGLGLSMVHGLASQLNGSLTIRSRLGAGTNVELWLPRSMAVPAMAADEPSTSLSMIARGTALLVDDEELVRASTADMLHDLGYTVIEAACGEEAVQILEAGVRPDLVVTDHLMPGISGTDLGRLIHASRPGTPVLLVSGYAERKGLGPELPRLIKPFRKDELAASLARLVK</sequence>
<dbReference type="InterPro" id="IPR035965">
    <property type="entry name" value="PAS-like_dom_sf"/>
</dbReference>
<organism evidence="12 13">
    <name type="scientific">Sphingomonas morindae</name>
    <dbReference type="NCBI Taxonomy" id="1541170"/>
    <lineage>
        <taxon>Bacteria</taxon>
        <taxon>Pseudomonadati</taxon>
        <taxon>Pseudomonadota</taxon>
        <taxon>Alphaproteobacteria</taxon>
        <taxon>Sphingomonadales</taxon>
        <taxon>Sphingomonadaceae</taxon>
        <taxon>Sphingomonas</taxon>
    </lineage>
</organism>
<dbReference type="PANTHER" id="PTHR43065">
    <property type="entry name" value="SENSOR HISTIDINE KINASE"/>
    <property type="match status" value="1"/>
</dbReference>
<dbReference type="InterPro" id="IPR003661">
    <property type="entry name" value="HisK_dim/P_dom"/>
</dbReference>
<dbReference type="InterPro" id="IPR036890">
    <property type="entry name" value="HATPase_C_sf"/>
</dbReference>
<dbReference type="SUPFAM" id="SSF55785">
    <property type="entry name" value="PYP-like sensor domain (PAS domain)"/>
    <property type="match status" value="2"/>
</dbReference>
<dbReference type="InterPro" id="IPR036097">
    <property type="entry name" value="HisK_dim/P_sf"/>
</dbReference>
<dbReference type="SUPFAM" id="SSF52172">
    <property type="entry name" value="CheY-like"/>
    <property type="match status" value="1"/>
</dbReference>
<dbReference type="CDD" id="cd00082">
    <property type="entry name" value="HisKA"/>
    <property type="match status" value="1"/>
</dbReference>
<dbReference type="Pfam" id="PF00512">
    <property type="entry name" value="HisKA"/>
    <property type="match status" value="1"/>
</dbReference>
<dbReference type="SMART" id="SM00065">
    <property type="entry name" value="GAF"/>
    <property type="match status" value="3"/>
</dbReference>
<dbReference type="InterPro" id="IPR005467">
    <property type="entry name" value="His_kinase_dom"/>
</dbReference>
<keyword evidence="3 6" id="KW-0597">Phosphoprotein</keyword>
<dbReference type="SMART" id="SM00388">
    <property type="entry name" value="HisKA"/>
    <property type="match status" value="1"/>
</dbReference>
<dbReference type="Pfam" id="PF13426">
    <property type="entry name" value="PAS_9"/>
    <property type="match status" value="1"/>
</dbReference>
<keyword evidence="13" id="KW-1185">Reference proteome</keyword>
<dbReference type="Pfam" id="PF02518">
    <property type="entry name" value="HATPase_c"/>
    <property type="match status" value="1"/>
</dbReference>
<evidence type="ECO:0000256" key="3">
    <source>
        <dbReference type="ARBA" id="ARBA00022553"/>
    </source>
</evidence>
<dbReference type="InterPro" id="IPR013655">
    <property type="entry name" value="PAS_fold_3"/>
</dbReference>
<protein>
    <recommendedName>
        <fullName evidence="2">histidine kinase</fullName>
        <ecNumber evidence="2">2.7.13.3</ecNumber>
    </recommendedName>
</protein>
<reference evidence="12" key="1">
    <citation type="journal article" date="2022" name="Toxins">
        <title>Genomic Analysis of Sphingopyxis sp. USTB-05 for Biodegrading Cyanobacterial Hepatotoxins.</title>
        <authorList>
            <person name="Liu C."/>
            <person name="Xu Q."/>
            <person name="Zhao Z."/>
            <person name="Zhang H."/>
            <person name="Liu X."/>
            <person name="Yin C."/>
            <person name="Liu Y."/>
            <person name="Yan H."/>
        </authorList>
    </citation>
    <scope>NUCLEOTIDE SEQUENCE</scope>
    <source>
        <strain evidence="12">NBD5</strain>
    </source>
</reference>
<dbReference type="EMBL" id="CP084930">
    <property type="protein sequence ID" value="USI72876.1"/>
    <property type="molecule type" value="Genomic_DNA"/>
</dbReference>
<dbReference type="InterPro" id="IPR029016">
    <property type="entry name" value="GAF-like_dom_sf"/>
</dbReference>
<evidence type="ECO:0000256" key="4">
    <source>
        <dbReference type="ARBA" id="ARBA00022679"/>
    </source>
</evidence>
<dbReference type="Pfam" id="PF01590">
    <property type="entry name" value="GAF"/>
    <property type="match status" value="1"/>
</dbReference>
<feature type="domain" description="PAS" evidence="10">
    <location>
        <begin position="353"/>
        <end position="399"/>
    </location>
</feature>
<dbReference type="Gene3D" id="1.10.287.130">
    <property type="match status" value="1"/>
</dbReference>
<evidence type="ECO:0000256" key="1">
    <source>
        <dbReference type="ARBA" id="ARBA00000085"/>
    </source>
</evidence>
<dbReference type="PRINTS" id="PR00344">
    <property type="entry name" value="BCTRLSENSOR"/>
</dbReference>
<dbReference type="SMART" id="SM00091">
    <property type="entry name" value="PAS"/>
    <property type="match status" value="2"/>
</dbReference>
<evidence type="ECO:0000256" key="6">
    <source>
        <dbReference type="PROSITE-ProRule" id="PRU00169"/>
    </source>
</evidence>
<dbReference type="InterPro" id="IPR003594">
    <property type="entry name" value="HATPase_dom"/>
</dbReference>
<proteinExistence type="predicted"/>
<dbReference type="Proteomes" id="UP001056937">
    <property type="component" value="Chromosome 1"/>
</dbReference>
<dbReference type="InterPro" id="IPR000014">
    <property type="entry name" value="PAS"/>
</dbReference>
<dbReference type="InterPro" id="IPR000700">
    <property type="entry name" value="PAS-assoc_C"/>
</dbReference>
<evidence type="ECO:0000256" key="2">
    <source>
        <dbReference type="ARBA" id="ARBA00012438"/>
    </source>
</evidence>
<dbReference type="InterPro" id="IPR011006">
    <property type="entry name" value="CheY-like_superfamily"/>
</dbReference>
<dbReference type="SMART" id="SM00387">
    <property type="entry name" value="HATPase_c"/>
    <property type="match status" value="1"/>
</dbReference>